<keyword evidence="3 4" id="KW-0998">Cell outer membrane</keyword>
<comment type="subcellular location">
    <subcellularLocation>
        <location evidence="4">Cell outer membrane</location>
    </subcellularLocation>
</comment>
<evidence type="ECO:0000256" key="2">
    <source>
        <dbReference type="ARBA" id="ARBA00023136"/>
    </source>
</evidence>
<feature type="domain" description="Outer membrane lipoprotein BamD-like" evidence="5">
    <location>
        <begin position="56"/>
        <end position="249"/>
    </location>
</feature>
<reference evidence="6 7" key="1">
    <citation type="submission" date="2024-06" db="EMBL/GenBank/DDBJ databases">
        <title>Genomic Encyclopedia of Type Strains, Phase IV (KMG-IV): sequencing the most valuable type-strain genomes for metagenomic binning, comparative biology and taxonomic classification.</title>
        <authorList>
            <person name="Goeker M."/>
        </authorList>
    </citation>
    <scope>NUCLEOTIDE SEQUENCE [LARGE SCALE GENOMIC DNA]</scope>
    <source>
        <strain evidence="6 7">DSM 23650</strain>
    </source>
</reference>
<evidence type="ECO:0000256" key="3">
    <source>
        <dbReference type="ARBA" id="ARBA00023237"/>
    </source>
</evidence>
<dbReference type="InterPro" id="IPR011990">
    <property type="entry name" value="TPR-like_helical_dom_sf"/>
</dbReference>
<comment type="caution">
    <text evidence="6">The sequence shown here is derived from an EMBL/GenBank/DDBJ whole genome shotgun (WGS) entry which is preliminary data.</text>
</comment>
<protein>
    <recommendedName>
        <fullName evidence="4">Outer membrane protein assembly factor BamD</fullName>
    </recommendedName>
</protein>
<comment type="function">
    <text evidence="4">Part of the outer membrane protein assembly complex, which is involved in assembly and insertion of beta-barrel proteins into the outer membrane.</text>
</comment>
<proteinExistence type="inferred from homology"/>
<evidence type="ECO:0000313" key="6">
    <source>
        <dbReference type="EMBL" id="MET3559822.1"/>
    </source>
</evidence>
<evidence type="ECO:0000313" key="7">
    <source>
        <dbReference type="Proteomes" id="UP001549112"/>
    </source>
</evidence>
<dbReference type="Proteomes" id="UP001549112">
    <property type="component" value="Unassembled WGS sequence"/>
</dbReference>
<dbReference type="NCBIfam" id="TIGR03302">
    <property type="entry name" value="OM_YfiO"/>
    <property type="match status" value="1"/>
</dbReference>
<dbReference type="SUPFAM" id="SSF48452">
    <property type="entry name" value="TPR-like"/>
    <property type="match status" value="1"/>
</dbReference>
<evidence type="ECO:0000256" key="1">
    <source>
        <dbReference type="ARBA" id="ARBA00022729"/>
    </source>
</evidence>
<keyword evidence="2 4" id="KW-0472">Membrane</keyword>
<organism evidence="6 7">
    <name type="scientific">Bartonella japonica</name>
    <dbReference type="NCBI Taxonomy" id="357761"/>
    <lineage>
        <taxon>Bacteria</taxon>
        <taxon>Pseudomonadati</taxon>
        <taxon>Pseudomonadota</taxon>
        <taxon>Alphaproteobacteria</taxon>
        <taxon>Hyphomicrobiales</taxon>
        <taxon>Bartonellaceae</taxon>
        <taxon>Bartonella</taxon>
    </lineage>
</organism>
<dbReference type="Gene3D" id="1.25.40.10">
    <property type="entry name" value="Tetratricopeptide repeat domain"/>
    <property type="match status" value="1"/>
</dbReference>
<accession>A0ABV2FMN1</accession>
<evidence type="ECO:0000259" key="5">
    <source>
        <dbReference type="Pfam" id="PF13525"/>
    </source>
</evidence>
<comment type="similarity">
    <text evidence="4">Belongs to the BamD family.</text>
</comment>
<dbReference type="InterPro" id="IPR039565">
    <property type="entry name" value="BamD-like"/>
</dbReference>
<keyword evidence="7" id="KW-1185">Reference proteome</keyword>
<dbReference type="Pfam" id="PF13525">
    <property type="entry name" value="YfiO"/>
    <property type="match status" value="1"/>
</dbReference>
<sequence length="297" mass="33728">MIKSHVGTENIAYRKSHVVCKVLGVVLLGSTFTLAGCLFKEKNTLDPSAYVFKIDPPDVLYNQALASLKSGRLADASKKFLTIEKHYAYTDWGRKSLMMGAVTNYQLGKYDDSISMARHYITLYPGADDAAYAYYIIGLSSFRRIPDVTRDQDDTKRAIASMQLLIERYPHSEYVEDAKAKIRFGREQLAGKEMQVGRYYEEGRRYLAASRRFRTVVEEYSDTNQIEEALFRLTEVNLALGLTVEAQTAAAVLGRNYPKSAWYKFAYNLLQKNNVSPQEHKSSWISNAFSSGKNRAR</sequence>
<dbReference type="CDD" id="cd15830">
    <property type="entry name" value="BamD"/>
    <property type="match status" value="1"/>
</dbReference>
<dbReference type="EMBL" id="JBEPLT010000003">
    <property type="protein sequence ID" value="MET3559822.1"/>
    <property type="molecule type" value="Genomic_DNA"/>
</dbReference>
<name>A0ABV2FMN1_9HYPH</name>
<dbReference type="InterPro" id="IPR017689">
    <property type="entry name" value="BamD"/>
</dbReference>
<keyword evidence="1 4" id="KW-0732">Signal</keyword>
<evidence type="ECO:0000256" key="4">
    <source>
        <dbReference type="HAMAP-Rule" id="MF_00922"/>
    </source>
</evidence>
<gene>
    <name evidence="4" type="primary">bamD</name>
    <name evidence="6" type="ORF">ABID39_000500</name>
</gene>
<comment type="subunit">
    <text evidence="4">Part of the Bam complex.</text>
</comment>
<dbReference type="HAMAP" id="MF_00922">
    <property type="entry name" value="OM_assembly_BamD"/>
    <property type="match status" value="1"/>
</dbReference>
<dbReference type="RefSeq" id="WP_354185700.1">
    <property type="nucleotide sequence ID" value="NZ_JBEPLT010000003.1"/>
</dbReference>